<keyword evidence="5 9" id="KW-0418">Kinase</keyword>
<dbReference type="InterPro" id="IPR003594">
    <property type="entry name" value="HATPase_dom"/>
</dbReference>
<dbReference type="Pfam" id="PF06580">
    <property type="entry name" value="His_kinase"/>
    <property type="match status" value="1"/>
</dbReference>
<evidence type="ECO:0000313" key="10">
    <source>
        <dbReference type="Proteomes" id="UP000773462"/>
    </source>
</evidence>
<gene>
    <name evidence="9" type="ORF">J2Z70_000452</name>
</gene>
<evidence type="ECO:0000256" key="4">
    <source>
        <dbReference type="ARBA" id="ARBA00022679"/>
    </source>
</evidence>
<keyword evidence="7" id="KW-1133">Transmembrane helix</keyword>
<organism evidence="9 10">
    <name type="scientific">Paenibacillus silagei</name>
    <dbReference type="NCBI Taxonomy" id="1670801"/>
    <lineage>
        <taxon>Bacteria</taxon>
        <taxon>Bacillati</taxon>
        <taxon>Bacillota</taxon>
        <taxon>Bacilli</taxon>
        <taxon>Bacillales</taxon>
        <taxon>Paenibacillaceae</taxon>
        <taxon>Paenibacillus</taxon>
    </lineage>
</organism>
<dbReference type="InterPro" id="IPR003660">
    <property type="entry name" value="HAMP_dom"/>
</dbReference>
<keyword evidence="7" id="KW-0812">Transmembrane</keyword>
<dbReference type="InterPro" id="IPR036890">
    <property type="entry name" value="HATPase_C_sf"/>
</dbReference>
<dbReference type="Proteomes" id="UP000773462">
    <property type="component" value="Unassembled WGS sequence"/>
</dbReference>
<dbReference type="EC" id="2.7.13.3" evidence="9"/>
<dbReference type="PROSITE" id="PS50885">
    <property type="entry name" value="HAMP"/>
    <property type="match status" value="1"/>
</dbReference>
<name>A0ABS4NJU0_9BACL</name>
<dbReference type="InterPro" id="IPR050640">
    <property type="entry name" value="Bact_2-comp_sensor_kinase"/>
</dbReference>
<dbReference type="CDD" id="cd06225">
    <property type="entry name" value="HAMP"/>
    <property type="match status" value="1"/>
</dbReference>
<comment type="caution">
    <text evidence="9">The sequence shown here is derived from an EMBL/GenBank/DDBJ whole genome shotgun (WGS) entry which is preliminary data.</text>
</comment>
<dbReference type="EMBL" id="JAGGLV010000001">
    <property type="protein sequence ID" value="MBP2110313.1"/>
    <property type="molecule type" value="Genomic_DNA"/>
</dbReference>
<dbReference type="PANTHER" id="PTHR34220:SF7">
    <property type="entry name" value="SENSOR HISTIDINE KINASE YPDA"/>
    <property type="match status" value="1"/>
</dbReference>
<reference evidence="9 10" key="1">
    <citation type="submission" date="2021-03" db="EMBL/GenBank/DDBJ databases">
        <title>Genomic Encyclopedia of Type Strains, Phase IV (KMG-IV): sequencing the most valuable type-strain genomes for metagenomic binning, comparative biology and taxonomic classification.</title>
        <authorList>
            <person name="Goeker M."/>
        </authorList>
    </citation>
    <scope>NUCLEOTIDE SEQUENCE [LARGE SCALE GENOMIC DNA]</scope>
    <source>
        <strain evidence="9 10">DSM 101953</strain>
    </source>
</reference>
<evidence type="ECO:0000256" key="7">
    <source>
        <dbReference type="SAM" id="Phobius"/>
    </source>
</evidence>
<dbReference type="Pfam" id="PF02518">
    <property type="entry name" value="HATPase_c"/>
    <property type="match status" value="1"/>
</dbReference>
<evidence type="ECO:0000256" key="5">
    <source>
        <dbReference type="ARBA" id="ARBA00022777"/>
    </source>
</evidence>
<comment type="subcellular location">
    <subcellularLocation>
        <location evidence="1">Cell membrane</location>
        <topology evidence="1">Multi-pass membrane protein</topology>
    </subcellularLocation>
</comment>
<protein>
    <submittedName>
        <fullName evidence="9">Two-component system sensor histidine kinase YesM</fullName>
        <ecNumber evidence="9">2.7.13.3</ecNumber>
    </submittedName>
</protein>
<proteinExistence type="predicted"/>
<evidence type="ECO:0000256" key="2">
    <source>
        <dbReference type="ARBA" id="ARBA00022475"/>
    </source>
</evidence>
<dbReference type="GO" id="GO:0004673">
    <property type="term" value="F:protein histidine kinase activity"/>
    <property type="evidence" value="ECO:0007669"/>
    <property type="project" value="UniProtKB-EC"/>
</dbReference>
<feature type="transmembrane region" description="Helical" evidence="7">
    <location>
        <begin position="286"/>
        <end position="307"/>
    </location>
</feature>
<evidence type="ECO:0000313" key="9">
    <source>
        <dbReference type="EMBL" id="MBP2110313.1"/>
    </source>
</evidence>
<keyword evidence="3" id="KW-0597">Phosphoprotein</keyword>
<evidence type="ECO:0000256" key="6">
    <source>
        <dbReference type="ARBA" id="ARBA00023136"/>
    </source>
</evidence>
<dbReference type="RefSeq" id="WP_209868838.1">
    <property type="nucleotide sequence ID" value="NZ_JAGGLV010000001.1"/>
</dbReference>
<dbReference type="PANTHER" id="PTHR34220">
    <property type="entry name" value="SENSOR HISTIDINE KINASE YPDA"/>
    <property type="match status" value="1"/>
</dbReference>
<evidence type="ECO:0000256" key="3">
    <source>
        <dbReference type="ARBA" id="ARBA00022553"/>
    </source>
</evidence>
<sequence>MKLSLRFKVSALVLLLVTPLFLFLSYTNLYSTNIVREKVAKSASDTLTLHLGTLDELLEQTSHYLLRTAGENMLLELYSDSGPDSVNYYLSIRKLMDQWYSDVSYYTIIRSVFVYHQDRDELFLSSQREYYQEKEVIASGLSSRLKSPNLQGSLKWETVTLGGEPVLFKVLPDKSGRLLMGVLVSIDSLAQPLTQLESTGGSGQVGMIDNDGKLLWGQFASEDLALIRSRLNQPNPRADASIRLSNGNSYLLIDKPSQYSNLNVFFLLDEKSILDELPIFQQIIKVIPFVIIIIMAILLALLSRLVFKPIQHLTSGMRILGKGQLEYRLKDGNSREFQIINRQFNQMAEQIGNLKIDVYEEQMKVQQAELKHLQAQINPHFFMNSLNIVFHLVELKQYALIKKMIGHLVSHFRFIMNTNDAWLPLRSELGHIQNYIEIQMVMYPNKLSYEVLLPQELESTLIPPLLIQPFVENAIKHGFINNSKPFNVGITVSEEAGESGDSCIAIQIRDSGPGFSAAQLDRLNHGVYERKPTDRHLGIWNVYRRMLMFYNNRARLTFHNAPDGGAVVEIRLPVQKEL</sequence>
<evidence type="ECO:0000256" key="1">
    <source>
        <dbReference type="ARBA" id="ARBA00004651"/>
    </source>
</evidence>
<keyword evidence="2" id="KW-1003">Cell membrane</keyword>
<dbReference type="Gene3D" id="6.10.340.10">
    <property type="match status" value="1"/>
</dbReference>
<dbReference type="InterPro" id="IPR010559">
    <property type="entry name" value="Sig_transdc_His_kin_internal"/>
</dbReference>
<dbReference type="Gene3D" id="3.30.565.10">
    <property type="entry name" value="Histidine kinase-like ATPase, C-terminal domain"/>
    <property type="match status" value="1"/>
</dbReference>
<accession>A0ABS4NJU0</accession>
<dbReference type="SUPFAM" id="SSF158472">
    <property type="entry name" value="HAMP domain-like"/>
    <property type="match status" value="1"/>
</dbReference>
<keyword evidence="6 7" id="KW-0472">Membrane</keyword>
<dbReference type="SUPFAM" id="SSF55874">
    <property type="entry name" value="ATPase domain of HSP90 chaperone/DNA topoisomerase II/histidine kinase"/>
    <property type="match status" value="1"/>
</dbReference>
<keyword evidence="10" id="KW-1185">Reference proteome</keyword>
<feature type="domain" description="HAMP" evidence="8">
    <location>
        <begin position="304"/>
        <end position="356"/>
    </location>
</feature>
<evidence type="ECO:0000259" key="8">
    <source>
        <dbReference type="PROSITE" id="PS50885"/>
    </source>
</evidence>
<keyword evidence="4 9" id="KW-0808">Transferase</keyword>
<dbReference type="Pfam" id="PF00672">
    <property type="entry name" value="HAMP"/>
    <property type="match status" value="1"/>
</dbReference>